<evidence type="ECO:0000259" key="4">
    <source>
        <dbReference type="PROSITE" id="PS01124"/>
    </source>
</evidence>
<dbReference type="InterPro" id="IPR009057">
    <property type="entry name" value="Homeodomain-like_sf"/>
</dbReference>
<dbReference type="InterPro" id="IPR018060">
    <property type="entry name" value="HTH_AraC"/>
</dbReference>
<organism evidence="5 6">
    <name type="scientific">Parabacteroides faecis</name>
    <dbReference type="NCBI Taxonomy" id="1217282"/>
    <lineage>
        <taxon>Bacteria</taxon>
        <taxon>Pseudomonadati</taxon>
        <taxon>Bacteroidota</taxon>
        <taxon>Bacteroidia</taxon>
        <taxon>Bacteroidales</taxon>
        <taxon>Tannerellaceae</taxon>
        <taxon>Parabacteroides</taxon>
    </lineage>
</organism>
<dbReference type="Proteomes" id="UP000533637">
    <property type="component" value="Unassembled WGS sequence"/>
</dbReference>
<dbReference type="EMBL" id="JACHOC010000010">
    <property type="protein sequence ID" value="MBB4624507.1"/>
    <property type="molecule type" value="Genomic_DNA"/>
</dbReference>
<dbReference type="PANTHER" id="PTHR43280">
    <property type="entry name" value="ARAC-FAMILY TRANSCRIPTIONAL REGULATOR"/>
    <property type="match status" value="1"/>
</dbReference>
<dbReference type="SMART" id="SM00342">
    <property type="entry name" value="HTH_ARAC"/>
    <property type="match status" value="1"/>
</dbReference>
<proteinExistence type="predicted"/>
<dbReference type="PANTHER" id="PTHR43280:SF32">
    <property type="entry name" value="TRANSCRIPTIONAL REGULATORY PROTEIN"/>
    <property type="match status" value="1"/>
</dbReference>
<evidence type="ECO:0000256" key="3">
    <source>
        <dbReference type="ARBA" id="ARBA00023163"/>
    </source>
</evidence>
<comment type="caution">
    <text evidence="5">The sequence shown here is derived from an EMBL/GenBank/DDBJ whole genome shotgun (WGS) entry which is preliminary data.</text>
</comment>
<reference evidence="5 6" key="1">
    <citation type="submission" date="2020-08" db="EMBL/GenBank/DDBJ databases">
        <title>Genomic Encyclopedia of Type Strains, Phase IV (KMG-IV): sequencing the most valuable type-strain genomes for metagenomic binning, comparative biology and taxonomic classification.</title>
        <authorList>
            <person name="Goeker M."/>
        </authorList>
    </citation>
    <scope>NUCLEOTIDE SEQUENCE [LARGE SCALE GENOMIC DNA]</scope>
    <source>
        <strain evidence="5 6">DSM 102983</strain>
    </source>
</reference>
<keyword evidence="3" id="KW-0804">Transcription</keyword>
<sequence length="307" mass="35872">MDNNVITTIDVEDFKDFSHMIDYVDKDVVAARNLEDISYNNITIRLNFFLIISCVEGSIQLDMNNKTYLLKKDDIIICLPTTILSQTKFSRSHKLRIMGFSTNFLQRVVKREEISNNILSHIHKNPLRHIEEKDKSPIKLYEDLIIKKINDPSIHYKKDVLHYLFSAIFCDMMAAIYKYSDTELDNEEEPETGIKRASYVFKCFIMEVSKDNGFHRSVSYYADRLCYSPKYVSFVVKQVSGRTALEWINDSAIEQIKYQLKHSDKSIKEIADDFNFSNLSFFGKYVKKHLGVSPTKYRDIPENIGVY</sequence>
<name>A0ABR6KUC9_9BACT</name>
<feature type="domain" description="HTH araC/xylS-type" evidence="4">
    <location>
        <begin position="217"/>
        <end position="300"/>
    </location>
</feature>
<dbReference type="PROSITE" id="PS01124">
    <property type="entry name" value="HTH_ARAC_FAMILY_2"/>
    <property type="match status" value="1"/>
</dbReference>
<evidence type="ECO:0000313" key="6">
    <source>
        <dbReference type="Proteomes" id="UP000533637"/>
    </source>
</evidence>
<keyword evidence="6" id="KW-1185">Reference proteome</keyword>
<protein>
    <submittedName>
        <fullName evidence="5">AraC-like DNA-binding protein</fullName>
    </submittedName>
</protein>
<dbReference type="SUPFAM" id="SSF46689">
    <property type="entry name" value="Homeodomain-like"/>
    <property type="match status" value="1"/>
</dbReference>
<gene>
    <name evidence="5" type="ORF">GGQ57_004438</name>
</gene>
<keyword evidence="2" id="KW-0238">DNA-binding</keyword>
<accession>A0ABR6KUC9</accession>
<evidence type="ECO:0000256" key="1">
    <source>
        <dbReference type="ARBA" id="ARBA00023015"/>
    </source>
</evidence>
<dbReference type="Pfam" id="PF12833">
    <property type="entry name" value="HTH_18"/>
    <property type="match status" value="1"/>
</dbReference>
<dbReference type="RefSeq" id="WP_122353857.1">
    <property type="nucleotide sequence ID" value="NZ_BMPB01000009.1"/>
</dbReference>
<dbReference type="Gene3D" id="1.10.10.60">
    <property type="entry name" value="Homeodomain-like"/>
    <property type="match status" value="1"/>
</dbReference>
<keyword evidence="1" id="KW-0805">Transcription regulation</keyword>
<evidence type="ECO:0000313" key="5">
    <source>
        <dbReference type="EMBL" id="MBB4624507.1"/>
    </source>
</evidence>
<evidence type="ECO:0000256" key="2">
    <source>
        <dbReference type="ARBA" id="ARBA00023125"/>
    </source>
</evidence>